<feature type="transmembrane region" description="Helical" evidence="8">
    <location>
        <begin position="95"/>
        <end position="115"/>
    </location>
</feature>
<gene>
    <name evidence="9" type="ORF">MVES_000933</name>
</gene>
<dbReference type="AlphaFoldDB" id="A0A2N1JER4"/>
<dbReference type="InterPro" id="IPR009445">
    <property type="entry name" value="TMEM85/Emc4"/>
</dbReference>
<evidence type="ECO:0000256" key="1">
    <source>
        <dbReference type="ARBA" id="ARBA00004477"/>
    </source>
</evidence>
<evidence type="ECO:0000256" key="8">
    <source>
        <dbReference type="SAM" id="Phobius"/>
    </source>
</evidence>
<reference evidence="9 10" key="1">
    <citation type="submission" date="2017-10" db="EMBL/GenBank/DDBJ databases">
        <title>A novel species of cold-tolerant Malassezia isolated from bats.</title>
        <authorList>
            <person name="Lorch J.M."/>
            <person name="Palmer J.M."/>
            <person name="Vanderwolf K.J."/>
            <person name="Schmidt K.Z."/>
            <person name="Verant M.L."/>
            <person name="Weller T.J."/>
            <person name="Blehert D.S."/>
        </authorList>
    </citation>
    <scope>NUCLEOTIDE SEQUENCE [LARGE SCALE GENOMIC DNA]</scope>
    <source>
        <strain evidence="9 10">NWHC:44797-103</strain>
    </source>
</reference>
<organism evidence="9 10">
    <name type="scientific">Malassezia vespertilionis</name>
    <dbReference type="NCBI Taxonomy" id="2020962"/>
    <lineage>
        <taxon>Eukaryota</taxon>
        <taxon>Fungi</taxon>
        <taxon>Dikarya</taxon>
        <taxon>Basidiomycota</taxon>
        <taxon>Ustilaginomycotina</taxon>
        <taxon>Malasseziomycetes</taxon>
        <taxon>Malasseziales</taxon>
        <taxon>Malasseziaceae</taxon>
        <taxon>Malassezia</taxon>
    </lineage>
</organism>
<keyword evidence="4 8" id="KW-0812">Transmembrane</keyword>
<evidence type="ECO:0000256" key="5">
    <source>
        <dbReference type="ARBA" id="ARBA00022824"/>
    </source>
</evidence>
<evidence type="ECO:0000256" key="7">
    <source>
        <dbReference type="ARBA" id="ARBA00023136"/>
    </source>
</evidence>
<comment type="similarity">
    <text evidence="2">Belongs to the EMC4 family.</text>
</comment>
<dbReference type="Proteomes" id="UP000232875">
    <property type="component" value="Unassembled WGS sequence"/>
</dbReference>
<dbReference type="OrthoDB" id="369569at2759"/>
<keyword evidence="5" id="KW-0256">Endoplasmic reticulum</keyword>
<evidence type="ECO:0000256" key="3">
    <source>
        <dbReference type="ARBA" id="ARBA00020820"/>
    </source>
</evidence>
<evidence type="ECO:0000256" key="2">
    <source>
        <dbReference type="ARBA" id="ARBA00007715"/>
    </source>
</evidence>
<keyword evidence="7 8" id="KW-0472">Membrane</keyword>
<dbReference type="GO" id="GO:0005789">
    <property type="term" value="C:endoplasmic reticulum membrane"/>
    <property type="evidence" value="ECO:0007669"/>
    <property type="project" value="UniProtKB-SubCell"/>
</dbReference>
<dbReference type="Pfam" id="PF06417">
    <property type="entry name" value="EMC4"/>
    <property type="match status" value="1"/>
</dbReference>
<keyword evidence="6 8" id="KW-1133">Transmembrane helix</keyword>
<protein>
    <recommendedName>
        <fullName evidence="3">ER membrane protein complex subunit 4</fullName>
    </recommendedName>
</protein>
<name>A0A2N1JER4_9BASI</name>
<accession>A0A2N1JER4</accession>
<feature type="transmembrane region" description="Helical" evidence="8">
    <location>
        <begin position="53"/>
        <end position="75"/>
    </location>
</feature>
<dbReference type="EMBL" id="KZ454988">
    <property type="protein sequence ID" value="PKI85047.1"/>
    <property type="molecule type" value="Genomic_DNA"/>
</dbReference>
<dbReference type="PIRSF" id="PIRSF017207">
    <property type="entry name" value="UCP017207_TM-p85"/>
    <property type="match status" value="1"/>
</dbReference>
<evidence type="ECO:0000256" key="4">
    <source>
        <dbReference type="ARBA" id="ARBA00022692"/>
    </source>
</evidence>
<evidence type="ECO:0000256" key="6">
    <source>
        <dbReference type="ARBA" id="ARBA00022989"/>
    </source>
</evidence>
<proteinExistence type="inferred from homology"/>
<dbReference type="STRING" id="2020962.A0A2N1JER4"/>
<sequence>MIGYVDPRIMEKPDKNKSVGDKKIDTSAIQVAKAWEAAMAPAKSIPMNLMMMYMSGNGVQIFSMMVVFMTVINPLKGITTINTVFAPYRNPNHTLLPQMALFIACQLGVVAVGLYKCWSMGLLPTESSDWLAWHKALESLEFTAFRA</sequence>
<evidence type="ECO:0000313" key="10">
    <source>
        <dbReference type="Proteomes" id="UP000232875"/>
    </source>
</evidence>
<keyword evidence="10" id="KW-1185">Reference proteome</keyword>
<evidence type="ECO:0000313" key="9">
    <source>
        <dbReference type="EMBL" id="PKI85047.1"/>
    </source>
</evidence>
<dbReference type="PANTHER" id="PTHR19315">
    <property type="entry name" value="ER MEMBRANE PROTEIN COMPLEX SUBUNIT 4"/>
    <property type="match status" value="1"/>
</dbReference>
<comment type="subcellular location">
    <subcellularLocation>
        <location evidence="1">Endoplasmic reticulum membrane</location>
        <topology evidence="1">Multi-pass membrane protein</topology>
    </subcellularLocation>
</comment>